<dbReference type="InterPro" id="IPR003462">
    <property type="entry name" value="ODC_Mu_crystall"/>
</dbReference>
<dbReference type="SUPFAM" id="SSF51735">
    <property type="entry name" value="NAD(P)-binding Rossmann-fold domains"/>
    <property type="match status" value="1"/>
</dbReference>
<dbReference type="Gene3D" id="3.30.1780.10">
    <property type="entry name" value="ornithine cyclodeaminase, domain 1"/>
    <property type="match status" value="1"/>
</dbReference>
<reference evidence="1 2" key="1">
    <citation type="submission" date="2020-02" db="EMBL/GenBank/DDBJ databases">
        <title>Whole genome shotgun sequence of Streptomyces diastaticus subsp. diastaticus NBRC 13412.</title>
        <authorList>
            <person name="Ichikawa N."/>
            <person name="Komaki H."/>
            <person name="Tamura T."/>
        </authorList>
    </citation>
    <scope>NUCLEOTIDE SEQUENCE [LARGE SCALE GENOMIC DNA]</scope>
    <source>
        <strain evidence="1 2">NBRC 13412</strain>
    </source>
</reference>
<dbReference type="Pfam" id="PF02423">
    <property type="entry name" value="OCD_Mu_crystall"/>
    <property type="match status" value="1"/>
</dbReference>
<sequence length="341" mass="36481">MADTTAPRAFVVISGKAVHEALDGCEEELLDLVEHGYLLHGDGSTVNPPSYFLRFPDRPSDRIIALPASVGGDVAVSGIKWISSFPANVEKGIPRASAVVVLNDQETGYPLACLEGSVISAVRTAASAALAAVKLGAGRPKPRKLGIVGTGLIARFVHTHLRAAGVECEEVGLFDHSAEHARGFAGYLARAGAPRTTVHDDLESLVRSSDLLLFATTAGTPHVEDPAWFVHHPLVLHVSLRDLSPEVVLDSCNVVDDVEHCLKAATSVHLAEQATGNRDHVHTTLYDVLTGRFTPPNDRTVVFSPFGLGVLDLVVSRHVYDRNTDGVVVDDFFHELSRYGG</sequence>
<dbReference type="InterPro" id="IPR023866">
    <property type="entry name" value="SbnB"/>
</dbReference>
<dbReference type="Gene3D" id="3.40.50.720">
    <property type="entry name" value="NAD(P)-binding Rossmann-like Domain"/>
    <property type="match status" value="1"/>
</dbReference>
<evidence type="ECO:0000313" key="2">
    <source>
        <dbReference type="Proteomes" id="UP000472710"/>
    </source>
</evidence>
<dbReference type="RefSeq" id="WP_100457934.1">
    <property type="nucleotide sequence ID" value="NZ_BLLN01000005.1"/>
</dbReference>
<comment type="caution">
    <text evidence="1">The sequence shown here is derived from an EMBL/GenBank/DDBJ whole genome shotgun (WGS) entry which is preliminary data.</text>
</comment>
<dbReference type="NCBIfam" id="TIGR03944">
    <property type="entry name" value="dehyd_SbnB_fam"/>
    <property type="match status" value="1"/>
</dbReference>
<dbReference type="InterPro" id="IPR023401">
    <property type="entry name" value="ODC_N"/>
</dbReference>
<dbReference type="PANTHER" id="PTHR13812">
    <property type="entry name" value="KETIMINE REDUCTASE MU-CRYSTALLIN"/>
    <property type="match status" value="1"/>
</dbReference>
<dbReference type="Proteomes" id="UP000472710">
    <property type="component" value="Unassembled WGS sequence"/>
</dbReference>
<protein>
    <submittedName>
        <fullName evidence="1">2,3-diaminopropionate biosynthesis protein SbnB</fullName>
    </submittedName>
</protein>
<evidence type="ECO:0000313" key="1">
    <source>
        <dbReference type="EMBL" id="GFH73248.1"/>
    </source>
</evidence>
<gene>
    <name evidence="1" type="primary">ocd</name>
    <name evidence="1" type="ORF">Sdia_40160</name>
</gene>
<keyword evidence="2" id="KW-1185">Reference proteome</keyword>
<accession>A0ABQ1CSW9</accession>
<proteinExistence type="predicted"/>
<dbReference type="PANTHER" id="PTHR13812:SF19">
    <property type="entry name" value="KETIMINE REDUCTASE MU-CRYSTALLIN"/>
    <property type="match status" value="1"/>
</dbReference>
<organism evidence="1 2">
    <name type="scientific">Streptomyces diastaticus subsp. diastaticus</name>
    <dbReference type="NCBI Taxonomy" id="68040"/>
    <lineage>
        <taxon>Bacteria</taxon>
        <taxon>Bacillati</taxon>
        <taxon>Actinomycetota</taxon>
        <taxon>Actinomycetes</taxon>
        <taxon>Kitasatosporales</taxon>
        <taxon>Streptomycetaceae</taxon>
        <taxon>Streptomyces</taxon>
        <taxon>Streptomyces diastaticus group</taxon>
    </lineage>
</organism>
<dbReference type="GeneID" id="95073595"/>
<dbReference type="InterPro" id="IPR036291">
    <property type="entry name" value="NAD(P)-bd_dom_sf"/>
</dbReference>
<dbReference type="EMBL" id="BLLN01000005">
    <property type="protein sequence ID" value="GFH73248.1"/>
    <property type="molecule type" value="Genomic_DNA"/>
</dbReference>
<name>A0ABQ1CSW9_STRDI</name>
<dbReference type="PIRSF" id="PIRSF001439">
    <property type="entry name" value="CryM"/>
    <property type="match status" value="1"/>
</dbReference>